<dbReference type="PANTHER" id="PTHR34301:SF8">
    <property type="entry name" value="ATPASE DOMAIN-CONTAINING PROTEIN"/>
    <property type="match status" value="1"/>
</dbReference>
<dbReference type="InterPro" id="IPR036390">
    <property type="entry name" value="WH_DNA-bd_sf"/>
</dbReference>
<dbReference type="SUPFAM" id="SSF46785">
    <property type="entry name" value="Winged helix' DNA-binding domain"/>
    <property type="match status" value="1"/>
</dbReference>
<dbReference type="AlphaFoldDB" id="A0A7G9Z3A4"/>
<evidence type="ECO:0000259" key="1">
    <source>
        <dbReference type="Pfam" id="PF01637"/>
    </source>
</evidence>
<dbReference type="EMBL" id="MT631591">
    <property type="protein sequence ID" value="QNO54738.1"/>
    <property type="molecule type" value="Genomic_DNA"/>
</dbReference>
<dbReference type="InterPro" id="IPR011579">
    <property type="entry name" value="ATPase_dom"/>
</dbReference>
<name>A0A7G9Z3A4_9EURY</name>
<protein>
    <recommendedName>
        <fullName evidence="1">ATPase domain-containing protein</fullName>
    </recommendedName>
</protein>
<dbReference type="SUPFAM" id="SSF52540">
    <property type="entry name" value="P-loop containing nucleoside triphosphate hydrolases"/>
    <property type="match status" value="1"/>
</dbReference>
<gene>
    <name evidence="2" type="ORF">FCNABNJO_00004</name>
</gene>
<accession>A0A7G9Z3A4</accession>
<dbReference type="PANTHER" id="PTHR34301">
    <property type="entry name" value="DNA-BINDING PROTEIN-RELATED"/>
    <property type="match status" value="1"/>
</dbReference>
<evidence type="ECO:0000313" key="2">
    <source>
        <dbReference type="EMBL" id="QNO54738.1"/>
    </source>
</evidence>
<feature type="domain" description="ATPase" evidence="1">
    <location>
        <begin position="13"/>
        <end position="271"/>
    </location>
</feature>
<organism evidence="2">
    <name type="scientific">Candidatus Methanophaga sp. ANME-1 ERB7</name>
    <dbReference type="NCBI Taxonomy" id="2759913"/>
    <lineage>
        <taxon>Archaea</taxon>
        <taxon>Methanobacteriati</taxon>
        <taxon>Methanobacteriota</taxon>
        <taxon>Stenosarchaea group</taxon>
        <taxon>Methanomicrobia</taxon>
        <taxon>Candidatus Methanophagales</taxon>
        <taxon>Candidatus Methanophagaceae</taxon>
        <taxon>Candidatus Methanophaga</taxon>
    </lineage>
</organism>
<dbReference type="Gene3D" id="3.40.50.300">
    <property type="entry name" value="P-loop containing nucleotide triphosphate hydrolases"/>
    <property type="match status" value="1"/>
</dbReference>
<dbReference type="InterPro" id="IPR027417">
    <property type="entry name" value="P-loop_NTPase"/>
</dbReference>
<proteinExistence type="predicted"/>
<reference evidence="2" key="1">
    <citation type="submission" date="2020-06" db="EMBL/GenBank/DDBJ databases">
        <title>Unique genomic features of the anaerobic methanotrophic archaea.</title>
        <authorList>
            <person name="Chadwick G.L."/>
            <person name="Skennerton C.T."/>
            <person name="Laso-Perez R."/>
            <person name="Leu A.O."/>
            <person name="Speth D.R."/>
            <person name="Yu H."/>
            <person name="Morgan-Lang C."/>
            <person name="Hatzenpichler R."/>
            <person name="Goudeau D."/>
            <person name="Malmstrom R."/>
            <person name="Brazelton W.J."/>
            <person name="Woyke T."/>
            <person name="Hallam S.J."/>
            <person name="Tyson G.W."/>
            <person name="Wegener G."/>
            <person name="Boetius A."/>
            <person name="Orphan V."/>
        </authorList>
    </citation>
    <scope>NUCLEOTIDE SEQUENCE</scope>
</reference>
<sequence>MYFTLRPVKGERFINRQELLDEMISELRDAKSTTGYALYGKRRIGKTSVLKEVQRRLESEHEIVTVYISVWDLIEFSIVEFCQRLSMEIIDAYRPYLGLKYKAKELFQTPLTMLRKLLDSSEFKIVYNELEFLITKKRDIDKNLLVENALYLPEKLAKSTGTKCILMIDEFPSISELKSDSNKIGETIIKKMRTIFENWERTTLCISGSIRSTMKLSVLSSMSPFYRQLIIKEVKPFEREYTKELLSGDIEITEEGVDEIHNFSTGIPFYIQFIGKMLERRKGASVEIIKELEEEFLLEEGDILFKEEFDNLSSKERLIAINIAKGCHTPKAIASAVGDNISNVNQFLTYLEQKGYVLKREKGYYMLEDPVFVRWLEGL</sequence>
<dbReference type="GO" id="GO:0005524">
    <property type="term" value="F:ATP binding"/>
    <property type="evidence" value="ECO:0007669"/>
    <property type="project" value="InterPro"/>
</dbReference>
<dbReference type="Pfam" id="PF01637">
    <property type="entry name" value="ATPase_2"/>
    <property type="match status" value="1"/>
</dbReference>